<sequence>MWIVNYNINLLLEFSKRLKGIAGELSFFSKIQQKNPLPGSVGTQNIKQNSFPTYFMKPLLST</sequence>
<dbReference type="PaxDb" id="4081-Solyc01g098660.2.1"/>
<protein>
    <submittedName>
        <fullName evidence="1">Uncharacterized protein</fullName>
    </submittedName>
</protein>
<dbReference type="InParanoid" id="K4B0Q3"/>
<keyword evidence="2" id="KW-1185">Reference proteome</keyword>
<evidence type="ECO:0000313" key="2">
    <source>
        <dbReference type="Proteomes" id="UP000004994"/>
    </source>
</evidence>
<accession>K4B0Q3</accession>
<dbReference type="AlphaFoldDB" id="K4B0Q3"/>
<evidence type="ECO:0000313" key="1">
    <source>
        <dbReference type="EnsemblPlants" id="Solyc01g098660.2.1"/>
    </source>
</evidence>
<dbReference type="HOGENOM" id="CLU_2908417_0_0_1"/>
<dbReference type="EnsemblPlants" id="Solyc01g098660.2.1">
    <property type="protein sequence ID" value="Solyc01g098660.2.1"/>
    <property type="gene ID" value="Solyc01g098660.2"/>
</dbReference>
<proteinExistence type="predicted"/>
<dbReference type="Proteomes" id="UP000004994">
    <property type="component" value="Chromosome 1"/>
</dbReference>
<dbReference type="Gramene" id="Solyc01g098660.2.1">
    <property type="protein sequence ID" value="Solyc01g098660.2.1"/>
    <property type="gene ID" value="Solyc01g098660.2"/>
</dbReference>
<reference evidence="1" key="1">
    <citation type="journal article" date="2012" name="Nature">
        <title>The tomato genome sequence provides insights into fleshy fruit evolution.</title>
        <authorList>
            <consortium name="Tomato Genome Consortium"/>
        </authorList>
    </citation>
    <scope>NUCLEOTIDE SEQUENCE [LARGE SCALE GENOMIC DNA]</scope>
    <source>
        <strain evidence="1">cv. Heinz 1706</strain>
    </source>
</reference>
<organism evidence="1">
    <name type="scientific">Solanum lycopersicum</name>
    <name type="common">Tomato</name>
    <name type="synonym">Lycopersicon esculentum</name>
    <dbReference type="NCBI Taxonomy" id="4081"/>
    <lineage>
        <taxon>Eukaryota</taxon>
        <taxon>Viridiplantae</taxon>
        <taxon>Streptophyta</taxon>
        <taxon>Embryophyta</taxon>
        <taxon>Tracheophyta</taxon>
        <taxon>Spermatophyta</taxon>
        <taxon>Magnoliopsida</taxon>
        <taxon>eudicotyledons</taxon>
        <taxon>Gunneridae</taxon>
        <taxon>Pentapetalae</taxon>
        <taxon>asterids</taxon>
        <taxon>lamiids</taxon>
        <taxon>Solanales</taxon>
        <taxon>Solanaceae</taxon>
        <taxon>Solanoideae</taxon>
        <taxon>Solaneae</taxon>
        <taxon>Solanum</taxon>
        <taxon>Solanum subgen. Lycopersicon</taxon>
    </lineage>
</organism>
<reference evidence="1" key="2">
    <citation type="submission" date="2015-06" db="UniProtKB">
        <authorList>
            <consortium name="EnsemblPlants"/>
        </authorList>
    </citation>
    <scope>IDENTIFICATION</scope>
    <source>
        <strain evidence="1">cv. Heinz 1706</strain>
    </source>
</reference>
<name>K4B0Q3_SOLLC</name>